<feature type="compositionally biased region" description="Basic and acidic residues" evidence="1">
    <location>
        <begin position="62"/>
        <end position="77"/>
    </location>
</feature>
<feature type="region of interest" description="Disordered" evidence="1">
    <location>
        <begin position="28"/>
        <end position="88"/>
    </location>
</feature>
<proteinExistence type="predicted"/>
<name>A0A8T0IP87_CERPU</name>
<feature type="compositionally biased region" description="Basic and acidic residues" evidence="1">
    <location>
        <begin position="38"/>
        <end position="49"/>
    </location>
</feature>
<organism evidence="2 3">
    <name type="scientific">Ceratodon purpureus</name>
    <name type="common">Fire moss</name>
    <name type="synonym">Dicranum purpureum</name>
    <dbReference type="NCBI Taxonomy" id="3225"/>
    <lineage>
        <taxon>Eukaryota</taxon>
        <taxon>Viridiplantae</taxon>
        <taxon>Streptophyta</taxon>
        <taxon>Embryophyta</taxon>
        <taxon>Bryophyta</taxon>
        <taxon>Bryophytina</taxon>
        <taxon>Bryopsida</taxon>
        <taxon>Dicranidae</taxon>
        <taxon>Pseudoditrichales</taxon>
        <taxon>Ditrichaceae</taxon>
        <taxon>Ceratodon</taxon>
    </lineage>
</organism>
<evidence type="ECO:0000313" key="3">
    <source>
        <dbReference type="Proteomes" id="UP000822688"/>
    </source>
</evidence>
<gene>
    <name evidence="2" type="ORF">KC19_3G196600</name>
</gene>
<dbReference type="Proteomes" id="UP000822688">
    <property type="component" value="Chromosome 3"/>
</dbReference>
<evidence type="ECO:0000256" key="1">
    <source>
        <dbReference type="SAM" id="MobiDB-lite"/>
    </source>
</evidence>
<accession>A0A8T0IP87</accession>
<keyword evidence="3" id="KW-1185">Reference proteome</keyword>
<protein>
    <submittedName>
        <fullName evidence="2">Uncharacterized protein</fullName>
    </submittedName>
</protein>
<sequence>MLYPSPRLSKTIPPKFVIRELPNSQFFPPCLPSQRPSHAKDLRENDKKPPFRYPSRVQRGSSKREASEGTVITHEEVAGGEETSESGEVSECMAMGANWGGHFGGWYESAITMASEYDAGCHFRGGASGSGG</sequence>
<dbReference type="AlphaFoldDB" id="A0A8T0IP87"/>
<reference evidence="2" key="1">
    <citation type="submission" date="2020-06" db="EMBL/GenBank/DDBJ databases">
        <title>WGS assembly of Ceratodon purpureus strain R40.</title>
        <authorList>
            <person name="Carey S.B."/>
            <person name="Jenkins J."/>
            <person name="Shu S."/>
            <person name="Lovell J.T."/>
            <person name="Sreedasyam A."/>
            <person name="Maumus F."/>
            <person name="Tiley G.P."/>
            <person name="Fernandez-Pozo N."/>
            <person name="Barry K."/>
            <person name="Chen C."/>
            <person name="Wang M."/>
            <person name="Lipzen A."/>
            <person name="Daum C."/>
            <person name="Saski C.A."/>
            <person name="Payton A.C."/>
            <person name="Mcbreen J.C."/>
            <person name="Conrad R.E."/>
            <person name="Kollar L.M."/>
            <person name="Olsson S."/>
            <person name="Huttunen S."/>
            <person name="Landis J.B."/>
            <person name="Wickett N.J."/>
            <person name="Johnson M.G."/>
            <person name="Rensing S.A."/>
            <person name="Grimwood J."/>
            <person name="Schmutz J."/>
            <person name="Mcdaniel S.F."/>
        </authorList>
    </citation>
    <scope>NUCLEOTIDE SEQUENCE</scope>
    <source>
        <strain evidence="2">R40</strain>
    </source>
</reference>
<comment type="caution">
    <text evidence="2">The sequence shown here is derived from an EMBL/GenBank/DDBJ whole genome shotgun (WGS) entry which is preliminary data.</text>
</comment>
<dbReference type="EMBL" id="CM026423">
    <property type="protein sequence ID" value="KAG0584253.1"/>
    <property type="molecule type" value="Genomic_DNA"/>
</dbReference>
<evidence type="ECO:0000313" key="2">
    <source>
        <dbReference type="EMBL" id="KAG0584253.1"/>
    </source>
</evidence>